<feature type="transmembrane region" description="Helical" evidence="8">
    <location>
        <begin position="405"/>
        <end position="429"/>
    </location>
</feature>
<keyword evidence="3" id="KW-0813">Transport</keyword>
<proteinExistence type="inferred from homology"/>
<reference evidence="11" key="1">
    <citation type="submission" date="2018-05" db="EMBL/GenBank/DDBJ databases">
        <title>Draft genome sequence of Stemphylium lycopersici strain CIDEFI 213.</title>
        <authorList>
            <person name="Medina R."/>
            <person name="Franco M.E.E."/>
            <person name="Lucentini C.G."/>
            <person name="Saparrat M.C.N."/>
            <person name="Balatti P.A."/>
        </authorList>
    </citation>
    <scope>NUCLEOTIDE SEQUENCE [LARGE SCALE GENOMIC DNA]</scope>
    <source>
        <strain evidence="11">CIDEFI 213</strain>
    </source>
</reference>
<accession>A0A364N3Q9</accession>
<evidence type="ECO:0000256" key="2">
    <source>
        <dbReference type="ARBA" id="ARBA00008335"/>
    </source>
</evidence>
<sequence length="631" mass="68740">MTVAPWVCHASAQKVPKRWQGDHTNPSPPEAPVPSSDTSSPQSTCGISALHIDLRIKIHMMRSEQTTIDATNLTHRTQDSDKQSHHGLEEKPADQEYLHHSETPRSTHESLSPQSATNLDADDDSDAVSIGGQRNTMTSTQLRIAIPALSVCLFVSFIDQTSVSTATPAIAVDLSTGTATSWIGTSFLIASTAFQLINGRLSDIFGRKNLLLISLTLMALGDLGCGFAQTSIQLFVLRAIAGIGGGGINSLVMIIVSDITTLQNRGKYQGWLGAIIALGNGAGPFLGGAIVEGATWRWVFWMIPILAIPTSLVILFFLPLKHRSGNHLEKVKKIDYGGMVLNIASTLLLLIPLSGGGVTYAWDSPFFITCTVIGAVLGVLFVFYEWKFVALPIMPLRLYRAPHCWALYLQTFLIGLAYFGNFFYLPIYFQSVLRYSPLASGALILPVVITTSFTSIASGQYMNRVGSYMHCILVGFALWTLGNGLTLLFDRDTGLAVLIVVLIIEGAGIGLTLQPTLVGMYANSRGEDRAVATGLRNFIRTIGGAFGLVISGVVLSNTLSRDLSQRPFVSERLMSQLTSSTYDLGQFGLTDSQQEDVFDVYMLGLHYIFMFFTMVKTSKQKRSPLTRWTES</sequence>
<evidence type="ECO:0000256" key="3">
    <source>
        <dbReference type="ARBA" id="ARBA00022448"/>
    </source>
</evidence>
<feature type="domain" description="Major facilitator superfamily (MFS) profile" evidence="9">
    <location>
        <begin position="145"/>
        <end position="622"/>
    </location>
</feature>
<comment type="similarity">
    <text evidence="2">Belongs to the major facilitator superfamily.</text>
</comment>
<dbReference type="EMBL" id="QGDH01000059">
    <property type="protein sequence ID" value="RAR11148.1"/>
    <property type="molecule type" value="Genomic_DNA"/>
</dbReference>
<feature type="compositionally biased region" description="Polar residues" evidence="7">
    <location>
        <begin position="109"/>
        <end position="118"/>
    </location>
</feature>
<dbReference type="GO" id="GO:0012505">
    <property type="term" value="C:endomembrane system"/>
    <property type="evidence" value="ECO:0007669"/>
    <property type="project" value="UniProtKB-SubCell"/>
</dbReference>
<keyword evidence="4 8" id="KW-0812">Transmembrane</keyword>
<feature type="transmembrane region" description="Helical" evidence="8">
    <location>
        <begin position="298"/>
        <end position="318"/>
    </location>
</feature>
<feature type="transmembrane region" description="Helical" evidence="8">
    <location>
        <begin position="435"/>
        <end position="456"/>
    </location>
</feature>
<evidence type="ECO:0000256" key="7">
    <source>
        <dbReference type="SAM" id="MobiDB-lite"/>
    </source>
</evidence>
<dbReference type="PANTHER" id="PTHR23501:SF78">
    <property type="entry name" value="MAJOR FACILITATOR SUPERFAMILY (MFS) PROFILE DOMAIN-CONTAINING PROTEIN-RELATED"/>
    <property type="match status" value="1"/>
</dbReference>
<dbReference type="InterPro" id="IPR020846">
    <property type="entry name" value="MFS_dom"/>
</dbReference>
<dbReference type="AlphaFoldDB" id="A0A364N3Q9"/>
<protein>
    <submittedName>
        <fullName evidence="10">MFS general substrate transporter</fullName>
    </submittedName>
</protein>
<dbReference type="SUPFAM" id="SSF103473">
    <property type="entry name" value="MFS general substrate transporter"/>
    <property type="match status" value="1"/>
</dbReference>
<evidence type="ECO:0000256" key="8">
    <source>
        <dbReference type="SAM" id="Phobius"/>
    </source>
</evidence>
<dbReference type="FunFam" id="1.20.1720.10:FF:000013">
    <property type="entry name" value="Related to multidrug resistance proteins"/>
    <property type="match status" value="1"/>
</dbReference>
<dbReference type="Gene3D" id="1.20.1720.10">
    <property type="entry name" value="Multidrug resistance protein D"/>
    <property type="match status" value="1"/>
</dbReference>
<comment type="subcellular location">
    <subcellularLocation>
        <location evidence="1">Endomembrane system</location>
        <topology evidence="1">Multi-pass membrane protein</topology>
    </subcellularLocation>
</comment>
<feature type="transmembrane region" description="Helical" evidence="8">
    <location>
        <begin position="468"/>
        <end position="489"/>
    </location>
</feature>
<dbReference type="PANTHER" id="PTHR23501">
    <property type="entry name" value="MAJOR FACILITATOR SUPERFAMILY"/>
    <property type="match status" value="1"/>
</dbReference>
<feature type="transmembrane region" description="Helical" evidence="8">
    <location>
        <begin position="268"/>
        <end position="286"/>
    </location>
</feature>
<feature type="transmembrane region" description="Helical" evidence="8">
    <location>
        <begin position="538"/>
        <end position="559"/>
    </location>
</feature>
<feature type="transmembrane region" description="Helical" evidence="8">
    <location>
        <begin position="366"/>
        <end position="384"/>
    </location>
</feature>
<evidence type="ECO:0000256" key="6">
    <source>
        <dbReference type="ARBA" id="ARBA00023136"/>
    </source>
</evidence>
<dbReference type="CDD" id="cd17502">
    <property type="entry name" value="MFS_Azr1_MDR_like"/>
    <property type="match status" value="1"/>
</dbReference>
<keyword evidence="11" id="KW-1185">Reference proteome</keyword>
<feature type="transmembrane region" description="Helical" evidence="8">
    <location>
        <begin position="235"/>
        <end position="256"/>
    </location>
</feature>
<feature type="region of interest" description="Disordered" evidence="7">
    <location>
        <begin position="67"/>
        <end position="132"/>
    </location>
</feature>
<feature type="transmembrane region" description="Helical" evidence="8">
    <location>
        <begin position="495"/>
        <end position="517"/>
    </location>
</feature>
<dbReference type="Proteomes" id="UP000249619">
    <property type="component" value="Unassembled WGS sequence"/>
</dbReference>
<evidence type="ECO:0000256" key="4">
    <source>
        <dbReference type="ARBA" id="ARBA00022692"/>
    </source>
</evidence>
<dbReference type="PRINTS" id="PR01036">
    <property type="entry name" value="TCRTETB"/>
</dbReference>
<comment type="caution">
    <text evidence="10">The sequence shown here is derived from an EMBL/GenBank/DDBJ whole genome shotgun (WGS) entry which is preliminary data.</text>
</comment>
<feature type="region of interest" description="Disordered" evidence="7">
    <location>
        <begin position="13"/>
        <end position="45"/>
    </location>
</feature>
<dbReference type="Gene3D" id="1.20.1250.20">
    <property type="entry name" value="MFS general substrate transporter like domains"/>
    <property type="match status" value="1"/>
</dbReference>
<dbReference type="Pfam" id="PF07690">
    <property type="entry name" value="MFS_1"/>
    <property type="match status" value="1"/>
</dbReference>
<dbReference type="GO" id="GO:0005886">
    <property type="term" value="C:plasma membrane"/>
    <property type="evidence" value="ECO:0007669"/>
    <property type="project" value="TreeGrafter"/>
</dbReference>
<evidence type="ECO:0000313" key="11">
    <source>
        <dbReference type="Proteomes" id="UP000249619"/>
    </source>
</evidence>
<keyword evidence="5 8" id="KW-1133">Transmembrane helix</keyword>
<organism evidence="10 11">
    <name type="scientific">Stemphylium lycopersici</name>
    <name type="common">Tomato gray leaf spot disease fungus</name>
    <name type="synonym">Thyrospora lycopersici</name>
    <dbReference type="NCBI Taxonomy" id="183478"/>
    <lineage>
        <taxon>Eukaryota</taxon>
        <taxon>Fungi</taxon>
        <taxon>Dikarya</taxon>
        <taxon>Ascomycota</taxon>
        <taxon>Pezizomycotina</taxon>
        <taxon>Dothideomycetes</taxon>
        <taxon>Pleosporomycetidae</taxon>
        <taxon>Pleosporales</taxon>
        <taxon>Pleosporineae</taxon>
        <taxon>Pleosporaceae</taxon>
        <taxon>Stemphylium</taxon>
    </lineage>
</organism>
<evidence type="ECO:0000313" key="10">
    <source>
        <dbReference type="EMBL" id="RAR11148.1"/>
    </source>
</evidence>
<feature type="transmembrane region" description="Helical" evidence="8">
    <location>
        <begin position="179"/>
        <end position="197"/>
    </location>
</feature>
<dbReference type="GO" id="GO:0046943">
    <property type="term" value="F:carboxylic acid transmembrane transporter activity"/>
    <property type="evidence" value="ECO:0007669"/>
    <property type="project" value="UniProtKB-ARBA"/>
</dbReference>
<feature type="transmembrane region" description="Helical" evidence="8">
    <location>
        <begin position="597"/>
        <end position="615"/>
    </location>
</feature>
<name>A0A364N3Q9_STELY</name>
<evidence type="ECO:0000256" key="1">
    <source>
        <dbReference type="ARBA" id="ARBA00004127"/>
    </source>
</evidence>
<dbReference type="InterPro" id="IPR036259">
    <property type="entry name" value="MFS_trans_sf"/>
</dbReference>
<feature type="compositionally biased region" description="Basic and acidic residues" evidence="7">
    <location>
        <begin position="76"/>
        <end position="108"/>
    </location>
</feature>
<dbReference type="PROSITE" id="PS50850">
    <property type="entry name" value="MFS"/>
    <property type="match status" value="1"/>
</dbReference>
<feature type="compositionally biased region" description="Polar residues" evidence="7">
    <location>
        <begin position="35"/>
        <end position="45"/>
    </location>
</feature>
<dbReference type="InterPro" id="IPR011701">
    <property type="entry name" value="MFS"/>
</dbReference>
<gene>
    <name evidence="10" type="ORF">DDE83_004683</name>
</gene>
<keyword evidence="6 8" id="KW-0472">Membrane</keyword>
<feature type="transmembrane region" description="Helical" evidence="8">
    <location>
        <begin position="209"/>
        <end position="229"/>
    </location>
</feature>
<feature type="transmembrane region" description="Helical" evidence="8">
    <location>
        <begin position="339"/>
        <end position="360"/>
    </location>
</feature>
<evidence type="ECO:0000259" key="9">
    <source>
        <dbReference type="PROSITE" id="PS50850"/>
    </source>
</evidence>
<feature type="transmembrane region" description="Helical" evidence="8">
    <location>
        <begin position="142"/>
        <end position="159"/>
    </location>
</feature>
<evidence type="ECO:0000256" key="5">
    <source>
        <dbReference type="ARBA" id="ARBA00022989"/>
    </source>
</evidence>